<evidence type="ECO:0000256" key="2">
    <source>
        <dbReference type="ARBA" id="ARBA00023015"/>
    </source>
</evidence>
<comment type="caution">
    <text evidence="7">The sequence shown here is derived from an EMBL/GenBank/DDBJ whole genome shotgun (WGS) entry which is preliminary data.</text>
</comment>
<dbReference type="Pfam" id="PF13977">
    <property type="entry name" value="TetR_C_6"/>
    <property type="match status" value="1"/>
</dbReference>
<dbReference type="RefSeq" id="WP_344547441.1">
    <property type="nucleotide sequence ID" value="NZ_BAAATD010000014.1"/>
</dbReference>
<evidence type="ECO:0000256" key="5">
    <source>
        <dbReference type="PROSITE-ProRule" id="PRU00335"/>
    </source>
</evidence>
<evidence type="ECO:0000256" key="1">
    <source>
        <dbReference type="ARBA" id="ARBA00022491"/>
    </source>
</evidence>
<dbReference type="PANTHER" id="PTHR30055">
    <property type="entry name" value="HTH-TYPE TRANSCRIPTIONAL REGULATOR RUTR"/>
    <property type="match status" value="1"/>
</dbReference>
<dbReference type="SUPFAM" id="SSF48498">
    <property type="entry name" value="Tetracyclin repressor-like, C-terminal domain"/>
    <property type="match status" value="1"/>
</dbReference>
<keyword evidence="2" id="KW-0805">Transcription regulation</keyword>
<keyword evidence="1" id="KW-0678">Repressor</keyword>
<protein>
    <submittedName>
        <fullName evidence="7">TetR/AcrR family transcriptional regulator</fullName>
    </submittedName>
</protein>
<evidence type="ECO:0000259" key="6">
    <source>
        <dbReference type="PROSITE" id="PS50977"/>
    </source>
</evidence>
<dbReference type="PROSITE" id="PS50977">
    <property type="entry name" value="HTH_TETR_2"/>
    <property type="match status" value="1"/>
</dbReference>
<name>A0ABN3QK21_9ACTN</name>
<reference evidence="7 8" key="1">
    <citation type="journal article" date="2019" name="Int. J. Syst. Evol. Microbiol.">
        <title>The Global Catalogue of Microorganisms (GCM) 10K type strain sequencing project: providing services to taxonomists for standard genome sequencing and annotation.</title>
        <authorList>
            <consortium name="The Broad Institute Genomics Platform"/>
            <consortium name="The Broad Institute Genome Sequencing Center for Infectious Disease"/>
            <person name="Wu L."/>
            <person name="Ma J."/>
        </authorList>
    </citation>
    <scope>NUCLEOTIDE SEQUENCE [LARGE SCALE GENOMIC DNA]</scope>
    <source>
        <strain evidence="7 8">JCM 6833</strain>
    </source>
</reference>
<dbReference type="Gene3D" id="1.10.357.10">
    <property type="entry name" value="Tetracycline Repressor, domain 2"/>
    <property type="match status" value="1"/>
</dbReference>
<dbReference type="PANTHER" id="PTHR30055:SF234">
    <property type="entry name" value="HTH-TYPE TRANSCRIPTIONAL REGULATOR BETI"/>
    <property type="match status" value="1"/>
</dbReference>
<proteinExistence type="predicted"/>
<gene>
    <name evidence="7" type="ORF">GCM10010411_77070</name>
</gene>
<dbReference type="Proteomes" id="UP001501509">
    <property type="component" value="Unassembled WGS sequence"/>
</dbReference>
<sequence length="221" mass="24240">MTEQSPASPRRVSKGERTRARILDSATELFSRSGFYAVSLRDIAAHAGLTHAGLLHHFPGKEDLLIKVLGRRDRDDARLLFGPEAAASPEGVLRTTVGFVSRNMRTPGLVGLYVKISGEAVDPEHPAHAYFVDRYRVLREQLSGALTTLFAQADPPLEHDPDLVARQLLALMDGLQTQWLLEPDAVDMYAAVVTFLRQLGLDLDLDLSPRHELADLPAGGT</sequence>
<dbReference type="PRINTS" id="PR00455">
    <property type="entry name" value="HTHTETR"/>
</dbReference>
<feature type="DNA-binding region" description="H-T-H motif" evidence="5">
    <location>
        <begin position="39"/>
        <end position="58"/>
    </location>
</feature>
<keyword evidence="4" id="KW-0804">Transcription</keyword>
<dbReference type="SUPFAM" id="SSF46689">
    <property type="entry name" value="Homeodomain-like"/>
    <property type="match status" value="1"/>
</dbReference>
<evidence type="ECO:0000313" key="7">
    <source>
        <dbReference type="EMBL" id="GAA2628370.1"/>
    </source>
</evidence>
<dbReference type="InterPro" id="IPR050109">
    <property type="entry name" value="HTH-type_TetR-like_transc_reg"/>
</dbReference>
<dbReference type="EMBL" id="BAAATD010000014">
    <property type="protein sequence ID" value="GAA2628370.1"/>
    <property type="molecule type" value="Genomic_DNA"/>
</dbReference>
<keyword evidence="8" id="KW-1185">Reference proteome</keyword>
<evidence type="ECO:0000256" key="3">
    <source>
        <dbReference type="ARBA" id="ARBA00023125"/>
    </source>
</evidence>
<keyword evidence="3 5" id="KW-0238">DNA-binding</keyword>
<organism evidence="7 8">
    <name type="scientific">Actinomadura fulvescens</name>
    <dbReference type="NCBI Taxonomy" id="46160"/>
    <lineage>
        <taxon>Bacteria</taxon>
        <taxon>Bacillati</taxon>
        <taxon>Actinomycetota</taxon>
        <taxon>Actinomycetes</taxon>
        <taxon>Streptosporangiales</taxon>
        <taxon>Thermomonosporaceae</taxon>
        <taxon>Actinomadura</taxon>
    </lineage>
</organism>
<evidence type="ECO:0000256" key="4">
    <source>
        <dbReference type="ARBA" id="ARBA00023163"/>
    </source>
</evidence>
<dbReference type="Pfam" id="PF00440">
    <property type="entry name" value="TetR_N"/>
    <property type="match status" value="1"/>
</dbReference>
<dbReference type="InterPro" id="IPR001647">
    <property type="entry name" value="HTH_TetR"/>
</dbReference>
<dbReference type="InterPro" id="IPR009057">
    <property type="entry name" value="Homeodomain-like_sf"/>
</dbReference>
<dbReference type="InterPro" id="IPR039538">
    <property type="entry name" value="BetI_C"/>
</dbReference>
<feature type="domain" description="HTH tetR-type" evidence="6">
    <location>
        <begin position="16"/>
        <end position="76"/>
    </location>
</feature>
<evidence type="ECO:0000313" key="8">
    <source>
        <dbReference type="Proteomes" id="UP001501509"/>
    </source>
</evidence>
<accession>A0ABN3QK21</accession>
<dbReference type="InterPro" id="IPR036271">
    <property type="entry name" value="Tet_transcr_reg_TetR-rel_C_sf"/>
</dbReference>